<comment type="caution">
    <text evidence="1">The sequence shown here is derived from an EMBL/GenBank/DDBJ whole genome shotgun (WGS) entry which is preliminary data.</text>
</comment>
<evidence type="ECO:0000313" key="2">
    <source>
        <dbReference type="Proteomes" id="UP000708576"/>
    </source>
</evidence>
<name>A0ABS5JRX7_9BACT</name>
<evidence type="ECO:0000313" key="1">
    <source>
        <dbReference type="EMBL" id="MBS2097583.1"/>
    </source>
</evidence>
<dbReference type="RefSeq" id="WP_212214168.1">
    <property type="nucleotide sequence ID" value="NZ_JAGUCO010000002.1"/>
</dbReference>
<keyword evidence="2" id="KW-1185">Reference proteome</keyword>
<protein>
    <recommendedName>
        <fullName evidence="3">Outer membrane protein beta-barrel domain-containing protein</fullName>
    </recommendedName>
</protein>
<dbReference type="EMBL" id="JAGUCO010000002">
    <property type="protein sequence ID" value="MBS2097583.1"/>
    <property type="molecule type" value="Genomic_DNA"/>
</dbReference>
<dbReference type="Proteomes" id="UP000708576">
    <property type="component" value="Unassembled WGS sequence"/>
</dbReference>
<sequence length="190" mass="21973">MKHIFIVAFLCLSILGVKAQKQELSVSYSPLSIYRFEKIFEGTEAYEDNYHVLGAFNLNYLYHFNSWFKAGVNIMYDRASKDGISSYYTLETMDDPAFKTRVTKQAFILAPEFDFQYLNHPKLKLSSSLSVGYAFEFFEQEGYYNSNYGMEGLTYHLNLIGFKWGQKHGLTGQIGFGYKGALNLGYFIRF</sequence>
<proteinExistence type="predicted"/>
<reference evidence="1 2" key="1">
    <citation type="journal article" date="2015" name="Int. J. Syst. Evol. Microbiol.">
        <title>Carboxylicivirga linearis sp. nov., isolated from a sea cucumber culture pond.</title>
        <authorList>
            <person name="Wang F.Q."/>
            <person name="Zhou Y.X."/>
            <person name="Lin X.Z."/>
            <person name="Chen G.J."/>
            <person name="Du Z.J."/>
        </authorList>
    </citation>
    <scope>NUCLEOTIDE SEQUENCE [LARGE SCALE GENOMIC DNA]</scope>
    <source>
        <strain evidence="1 2">FB218</strain>
    </source>
</reference>
<organism evidence="1 2">
    <name type="scientific">Carboxylicivirga linearis</name>
    <dbReference type="NCBI Taxonomy" id="1628157"/>
    <lineage>
        <taxon>Bacteria</taxon>
        <taxon>Pseudomonadati</taxon>
        <taxon>Bacteroidota</taxon>
        <taxon>Bacteroidia</taxon>
        <taxon>Marinilabiliales</taxon>
        <taxon>Marinilabiliaceae</taxon>
        <taxon>Carboxylicivirga</taxon>
    </lineage>
</organism>
<gene>
    <name evidence="1" type="ORF">KEM10_04780</name>
</gene>
<accession>A0ABS5JRX7</accession>
<evidence type="ECO:0008006" key="3">
    <source>
        <dbReference type="Google" id="ProtNLM"/>
    </source>
</evidence>